<feature type="transmembrane region" description="Helical" evidence="2">
    <location>
        <begin position="67"/>
        <end position="91"/>
    </location>
</feature>
<dbReference type="AlphaFoldDB" id="A0A9W8UHE8"/>
<evidence type="ECO:0000313" key="4">
    <source>
        <dbReference type="Proteomes" id="UP001144673"/>
    </source>
</evidence>
<sequence length="272" mass="28667">MAAGYSDLEVYRGPPSTAPIEVQEEKIVTQVTTDSGNRNSRLVADSKPPSRRAVCNLCGVSFTRTRVIILVIVLLVIVGGIVAGVVAGVVVSRNSHTRESSSPGNDVSSSSPGISSSSSNQSSSTSSTTPTPSTQESVTLVTSTESVSPTQTLYRDCPSSNNTIYNAVGSSSYQFRKICGRSFKQPPVNVVNQAVASLNDCIDLCAAYNVNNKTEIAAGKSSPCNSVCWRNSATDPDFPGQCFGSTIFNSTAGFQTRDEVICDSGAWINQNI</sequence>
<proteinExistence type="predicted"/>
<evidence type="ECO:0000313" key="3">
    <source>
        <dbReference type="EMBL" id="KAJ4145348.1"/>
    </source>
</evidence>
<evidence type="ECO:0000256" key="2">
    <source>
        <dbReference type="SAM" id="Phobius"/>
    </source>
</evidence>
<gene>
    <name evidence="3" type="ORF">LMH87_004201</name>
</gene>
<comment type="caution">
    <text evidence="3">The sequence shown here is derived from an EMBL/GenBank/DDBJ whole genome shotgun (WGS) entry which is preliminary data.</text>
</comment>
<keyword evidence="2" id="KW-1133">Transmembrane helix</keyword>
<dbReference type="KEGG" id="amus:LMH87_004201"/>
<feature type="compositionally biased region" description="Low complexity" evidence="1">
    <location>
        <begin position="100"/>
        <end position="146"/>
    </location>
</feature>
<keyword evidence="2" id="KW-0472">Membrane</keyword>
<organism evidence="3 4">
    <name type="scientific">Akanthomyces muscarius</name>
    <name type="common">Entomopathogenic fungus</name>
    <name type="synonym">Lecanicillium muscarium</name>
    <dbReference type="NCBI Taxonomy" id="2231603"/>
    <lineage>
        <taxon>Eukaryota</taxon>
        <taxon>Fungi</taxon>
        <taxon>Dikarya</taxon>
        <taxon>Ascomycota</taxon>
        <taxon>Pezizomycotina</taxon>
        <taxon>Sordariomycetes</taxon>
        <taxon>Hypocreomycetidae</taxon>
        <taxon>Hypocreales</taxon>
        <taxon>Cordycipitaceae</taxon>
        <taxon>Akanthomyces</taxon>
    </lineage>
</organism>
<dbReference type="EMBL" id="JAJHUN010000011">
    <property type="protein sequence ID" value="KAJ4145348.1"/>
    <property type="molecule type" value="Genomic_DNA"/>
</dbReference>
<evidence type="ECO:0000256" key="1">
    <source>
        <dbReference type="SAM" id="MobiDB-lite"/>
    </source>
</evidence>
<accession>A0A9W8UHE8</accession>
<feature type="region of interest" description="Disordered" evidence="1">
    <location>
        <begin position="94"/>
        <end position="146"/>
    </location>
</feature>
<dbReference type="RefSeq" id="XP_056049018.1">
    <property type="nucleotide sequence ID" value="XM_056195384.1"/>
</dbReference>
<name>A0A9W8UHE8_AKAMU</name>
<dbReference type="Proteomes" id="UP001144673">
    <property type="component" value="Chromosome 2"/>
</dbReference>
<reference evidence="3" key="1">
    <citation type="journal article" date="2023" name="Access Microbiol">
        <title>De-novo genome assembly for Akanthomyces muscarius, a biocontrol agent of insect agricultural pests.</title>
        <authorList>
            <person name="Erdos Z."/>
            <person name="Studholme D.J."/>
            <person name="Raymond B."/>
            <person name="Sharma M."/>
        </authorList>
    </citation>
    <scope>NUCLEOTIDE SEQUENCE</scope>
    <source>
        <strain evidence="3">Ve6</strain>
    </source>
</reference>
<keyword evidence="2" id="KW-0812">Transmembrane</keyword>
<protein>
    <submittedName>
        <fullName evidence="3">Uncharacterized protein</fullName>
    </submittedName>
</protein>
<dbReference type="GeneID" id="80891360"/>
<keyword evidence="4" id="KW-1185">Reference proteome</keyword>